<dbReference type="PANTHER" id="PTHR13693">
    <property type="entry name" value="CLASS II AMINOTRANSFERASE/8-AMINO-7-OXONONANOATE SYNTHASE"/>
    <property type="match status" value="1"/>
</dbReference>
<evidence type="ECO:0000313" key="6">
    <source>
        <dbReference type="Proteomes" id="UP000310017"/>
    </source>
</evidence>
<dbReference type="InterPro" id="IPR050087">
    <property type="entry name" value="AON_synthase_class-II"/>
</dbReference>
<dbReference type="SUPFAM" id="SSF53383">
    <property type="entry name" value="PLP-dependent transferases"/>
    <property type="match status" value="1"/>
</dbReference>
<evidence type="ECO:0000313" key="5">
    <source>
        <dbReference type="EMBL" id="QCW99595.1"/>
    </source>
</evidence>
<dbReference type="InterPro" id="IPR015421">
    <property type="entry name" value="PyrdxlP-dep_Trfase_major"/>
</dbReference>
<sequence>MNYEIDHFPGRQLALNGKAYLYFGGTAYLSLQTDKAFQALYISNVKKYGTNYGASRKSNIQLGIFGKAELHLANVAGSEACITLSSGYLAGQFLAKQFSAQQYACFYAPNTHSSLFSQRRTCFENYTALNTSIRKKLAGDDSSVPVVFLDAIVFTGDHYPHFEGLRQLPLDQIILVVDDSHGVGIVGQNGGGVFSQVSRLQPKELIVCASLGKGFGLQAGAIFGDKNRISSFAETDFFGGASPATPAAMATLIQASSIYREKRVLLQRNIALFRSEVKNISLFSSMEKHPAFSFSDARLTNYLAENHILITHFPYPNEENSVTSRIIISAGHTQGDILTLVKLINQYHSK</sequence>
<keyword evidence="6" id="KW-1185">Reference proteome</keyword>
<dbReference type="GO" id="GO:0009102">
    <property type="term" value="P:biotin biosynthetic process"/>
    <property type="evidence" value="ECO:0007669"/>
    <property type="project" value="TreeGrafter"/>
</dbReference>
<dbReference type="InterPro" id="IPR015424">
    <property type="entry name" value="PyrdxlP-dep_Trfase"/>
</dbReference>
<evidence type="ECO:0000256" key="2">
    <source>
        <dbReference type="ARBA" id="ARBA00022679"/>
    </source>
</evidence>
<feature type="domain" description="Aminotransferase class I/classII large" evidence="4">
    <location>
        <begin position="172"/>
        <end position="342"/>
    </location>
</feature>
<dbReference type="InterPro" id="IPR015422">
    <property type="entry name" value="PyrdxlP-dep_Trfase_small"/>
</dbReference>
<keyword evidence="3" id="KW-0663">Pyridoxal phosphate</keyword>
<dbReference type="Gene3D" id="3.90.1150.10">
    <property type="entry name" value="Aspartate Aminotransferase, domain 1"/>
    <property type="match status" value="1"/>
</dbReference>
<reference evidence="5 6" key="1">
    <citation type="submission" date="2019-05" db="EMBL/GenBank/DDBJ databases">
        <title>Genome sequencing of F202Z8.</title>
        <authorList>
            <person name="Kwon Y.M."/>
        </authorList>
    </citation>
    <scope>NUCLEOTIDE SEQUENCE [LARGE SCALE GENOMIC DNA]</scope>
    <source>
        <strain evidence="5 6">F202Z8</strain>
    </source>
</reference>
<evidence type="ECO:0000256" key="1">
    <source>
        <dbReference type="ARBA" id="ARBA00001933"/>
    </source>
</evidence>
<dbReference type="PANTHER" id="PTHR13693:SF100">
    <property type="entry name" value="8-AMINO-7-OXONONANOATE SYNTHASE"/>
    <property type="match status" value="1"/>
</dbReference>
<dbReference type="OrthoDB" id="846426at2"/>
<dbReference type="InterPro" id="IPR004839">
    <property type="entry name" value="Aminotransferase_I/II_large"/>
</dbReference>
<gene>
    <name evidence="5" type="ORF">FGM00_05570</name>
</gene>
<dbReference type="Gene3D" id="3.40.640.10">
    <property type="entry name" value="Type I PLP-dependent aspartate aminotransferase-like (Major domain)"/>
    <property type="match status" value="1"/>
</dbReference>
<dbReference type="Pfam" id="PF00155">
    <property type="entry name" value="Aminotran_1_2"/>
    <property type="match status" value="1"/>
</dbReference>
<keyword evidence="2 5" id="KW-0808">Transferase</keyword>
<dbReference type="AlphaFoldDB" id="A0A5B7SLV7"/>
<dbReference type="EMBL" id="CP040710">
    <property type="protein sequence ID" value="QCW99595.1"/>
    <property type="molecule type" value="Genomic_DNA"/>
</dbReference>
<dbReference type="GO" id="GO:0030170">
    <property type="term" value="F:pyridoxal phosphate binding"/>
    <property type="evidence" value="ECO:0007669"/>
    <property type="project" value="InterPro"/>
</dbReference>
<dbReference type="GO" id="GO:0008710">
    <property type="term" value="F:8-amino-7-oxononanoate synthase activity"/>
    <property type="evidence" value="ECO:0007669"/>
    <property type="project" value="TreeGrafter"/>
</dbReference>
<keyword evidence="5" id="KW-0032">Aminotransferase</keyword>
<dbReference type="KEGG" id="asag:FGM00_05570"/>
<proteinExistence type="predicted"/>
<evidence type="ECO:0000256" key="3">
    <source>
        <dbReference type="ARBA" id="ARBA00022898"/>
    </source>
</evidence>
<accession>A0A5B7SLV7</accession>
<protein>
    <submittedName>
        <fullName evidence="5">Aminotransferase class I/II-fold pyridoxal phosphate-dependent enzyme</fullName>
    </submittedName>
</protein>
<evidence type="ECO:0000259" key="4">
    <source>
        <dbReference type="Pfam" id="PF00155"/>
    </source>
</evidence>
<organism evidence="5 6">
    <name type="scientific">Aggregatimonas sangjinii</name>
    <dbReference type="NCBI Taxonomy" id="2583587"/>
    <lineage>
        <taxon>Bacteria</taxon>
        <taxon>Pseudomonadati</taxon>
        <taxon>Bacteroidota</taxon>
        <taxon>Flavobacteriia</taxon>
        <taxon>Flavobacteriales</taxon>
        <taxon>Flavobacteriaceae</taxon>
        <taxon>Aggregatimonas</taxon>
    </lineage>
</organism>
<comment type="cofactor">
    <cofactor evidence="1">
        <name>pyridoxal 5'-phosphate</name>
        <dbReference type="ChEBI" id="CHEBI:597326"/>
    </cofactor>
</comment>
<dbReference type="RefSeq" id="WP_138851948.1">
    <property type="nucleotide sequence ID" value="NZ_CP040710.1"/>
</dbReference>
<name>A0A5B7SLV7_9FLAO</name>
<dbReference type="GO" id="GO:0008483">
    <property type="term" value="F:transaminase activity"/>
    <property type="evidence" value="ECO:0007669"/>
    <property type="project" value="UniProtKB-KW"/>
</dbReference>
<dbReference type="Proteomes" id="UP000310017">
    <property type="component" value="Chromosome"/>
</dbReference>